<evidence type="ECO:0000256" key="2">
    <source>
        <dbReference type="SAM" id="Phobius"/>
    </source>
</evidence>
<dbReference type="EMBL" id="PIQO01000026">
    <property type="protein sequence ID" value="PKR82874.1"/>
    <property type="molecule type" value="Genomic_DNA"/>
</dbReference>
<feature type="compositionally biased region" description="Basic and acidic residues" evidence="1">
    <location>
        <begin position="51"/>
        <end position="61"/>
    </location>
</feature>
<dbReference type="AlphaFoldDB" id="A0A2N3LEB1"/>
<evidence type="ECO:0000256" key="1">
    <source>
        <dbReference type="SAM" id="MobiDB-lite"/>
    </source>
</evidence>
<gene>
    <name evidence="3" type="ORF">CWO92_22045</name>
</gene>
<keyword evidence="2" id="KW-0812">Transmembrane</keyword>
<evidence type="ECO:0000313" key="4">
    <source>
        <dbReference type="Proteomes" id="UP000233440"/>
    </source>
</evidence>
<proteinExistence type="predicted"/>
<accession>A0A2N3LEB1</accession>
<dbReference type="RefSeq" id="WP_101356362.1">
    <property type="nucleotide sequence ID" value="NZ_PIQO01000026.1"/>
</dbReference>
<sequence length="61" mass="6704">MFTSTGIAFLAIKIFAIGAAGISASTFMDTFHNFKFKSKKKGDNDVNVESESLREKAKSIR</sequence>
<keyword evidence="2" id="KW-1133">Transmembrane helix</keyword>
<comment type="caution">
    <text evidence="3">The sequence shown here is derived from an EMBL/GenBank/DDBJ whole genome shotgun (WGS) entry which is preliminary data.</text>
</comment>
<name>A0A2N3LEB1_9BACI</name>
<reference evidence="3 4" key="1">
    <citation type="submission" date="2017-11" db="EMBL/GenBank/DDBJ databases">
        <title>Bacillus camelliae sp. nov., isolated from pu'er tea.</title>
        <authorList>
            <person name="Niu L."/>
        </authorList>
    </citation>
    <scope>NUCLEOTIDE SEQUENCE [LARGE SCALE GENOMIC DNA]</scope>
    <source>
        <strain evidence="3 4">7578-1</strain>
    </source>
</reference>
<organism evidence="3 4">
    <name type="scientific">Heyndrickxia camelliae</name>
    <dbReference type="NCBI Taxonomy" id="1707093"/>
    <lineage>
        <taxon>Bacteria</taxon>
        <taxon>Bacillati</taxon>
        <taxon>Bacillota</taxon>
        <taxon>Bacilli</taxon>
        <taxon>Bacillales</taxon>
        <taxon>Bacillaceae</taxon>
        <taxon>Heyndrickxia</taxon>
    </lineage>
</organism>
<feature type="region of interest" description="Disordered" evidence="1">
    <location>
        <begin position="38"/>
        <end position="61"/>
    </location>
</feature>
<dbReference type="Proteomes" id="UP000233440">
    <property type="component" value="Unassembled WGS sequence"/>
</dbReference>
<protein>
    <submittedName>
        <fullName evidence="3">Uncharacterized protein</fullName>
    </submittedName>
</protein>
<keyword evidence="2" id="KW-0472">Membrane</keyword>
<evidence type="ECO:0000313" key="3">
    <source>
        <dbReference type="EMBL" id="PKR82874.1"/>
    </source>
</evidence>
<keyword evidence="4" id="KW-1185">Reference proteome</keyword>
<feature type="transmembrane region" description="Helical" evidence="2">
    <location>
        <begin position="6"/>
        <end position="31"/>
    </location>
</feature>